<proteinExistence type="predicted"/>
<evidence type="ECO:0000256" key="1">
    <source>
        <dbReference type="SAM" id="SignalP"/>
    </source>
</evidence>
<dbReference type="AlphaFoldDB" id="A0A914WAU1"/>
<evidence type="ECO:0000313" key="2">
    <source>
        <dbReference type="Proteomes" id="UP000887566"/>
    </source>
</evidence>
<reference evidence="3" key="1">
    <citation type="submission" date="2022-11" db="UniProtKB">
        <authorList>
            <consortium name="WormBaseParasite"/>
        </authorList>
    </citation>
    <scope>IDENTIFICATION</scope>
</reference>
<protein>
    <submittedName>
        <fullName evidence="3">Secreted protein</fullName>
    </submittedName>
</protein>
<organism evidence="2 3">
    <name type="scientific">Plectus sambesii</name>
    <dbReference type="NCBI Taxonomy" id="2011161"/>
    <lineage>
        <taxon>Eukaryota</taxon>
        <taxon>Metazoa</taxon>
        <taxon>Ecdysozoa</taxon>
        <taxon>Nematoda</taxon>
        <taxon>Chromadorea</taxon>
        <taxon>Plectida</taxon>
        <taxon>Plectina</taxon>
        <taxon>Plectoidea</taxon>
        <taxon>Plectidae</taxon>
        <taxon>Plectus</taxon>
    </lineage>
</organism>
<name>A0A914WAU1_9BILA</name>
<dbReference type="Proteomes" id="UP000887566">
    <property type="component" value="Unplaced"/>
</dbReference>
<evidence type="ECO:0000313" key="3">
    <source>
        <dbReference type="WBParaSite" id="PSAMB.scaffold3420size18347.g21379.t1"/>
    </source>
</evidence>
<feature type="chain" id="PRO_5037617598" evidence="1">
    <location>
        <begin position="17"/>
        <end position="99"/>
    </location>
</feature>
<accession>A0A914WAU1</accession>
<sequence length="99" mass="10156">MKAVIVIALCVVAAIAQPQGPRGAPGCPTQFGVTDEQCKSVAMCLKTEMDAGRLQKPAPGASLEAFKQVVRGCSDKAGVSREIQAAVEASLPPPPPQQG</sequence>
<dbReference type="WBParaSite" id="PSAMB.scaffold3420size18347.g21379.t1">
    <property type="protein sequence ID" value="PSAMB.scaffold3420size18347.g21379.t1"/>
    <property type="gene ID" value="PSAMB.scaffold3420size18347.g21379"/>
</dbReference>
<keyword evidence="1" id="KW-0732">Signal</keyword>
<feature type="signal peptide" evidence="1">
    <location>
        <begin position="1"/>
        <end position="16"/>
    </location>
</feature>
<keyword evidence="2" id="KW-1185">Reference proteome</keyword>